<proteinExistence type="predicted"/>
<feature type="compositionally biased region" description="Low complexity" evidence="1">
    <location>
        <begin position="203"/>
        <end position="218"/>
    </location>
</feature>
<feature type="region of interest" description="Disordered" evidence="1">
    <location>
        <begin position="556"/>
        <end position="600"/>
    </location>
</feature>
<feature type="compositionally biased region" description="Low complexity" evidence="1">
    <location>
        <begin position="83"/>
        <end position="93"/>
    </location>
</feature>
<dbReference type="EMBL" id="CP035299">
    <property type="protein sequence ID" value="QAU53408.1"/>
    <property type="molecule type" value="Genomic_DNA"/>
</dbReference>
<feature type="compositionally biased region" description="Polar residues" evidence="1">
    <location>
        <begin position="131"/>
        <end position="150"/>
    </location>
</feature>
<evidence type="ECO:0000313" key="3">
    <source>
        <dbReference type="Proteomes" id="UP000288929"/>
    </source>
</evidence>
<dbReference type="KEGG" id="cpeg:CPELA_10830"/>
<keyword evidence="3" id="KW-1185">Reference proteome</keyword>
<sequence precursor="true">MVKSRVARGVVRGAAVLGVSVGVFYSAGAGVWVVHAETPAQRCARETAQWDAAQRAAWQAAHPGQSVPQPVPWPAYQCHGTDQAARQRQPAAPTGTGDRPDRWGQQPPAAPRTNLSDNGVDVGSPRRGLQPPSNNPTTESALDTARSNLTGPARVIQRPDGATITVREDDHGNSHVIDDNGNPTGVIIDHQPQPDPQPDRQVDPTTVTPDHPTTTPTPALTPPAPATNQPVTTMVTPTIGLTPIAAGTLGVILGAITSISGATTRRRTTAIAGTLPQTPGTRTPFDHTSVGYPTIDGGHRRLVLLTDPTSDPTHRFAIDVPPGGRMVTREDGGVDVLDANDTVVEHIDPPWAIDATGTPVRTWYEPDNTTNELVQHTEPTTTTVYPILADPKQQSAEDAVVEQIMGNETTEVTVEHNVKANRGGQDTMSYFGDPVSRDTDGKVTAYPLGHPDDVTVRTLPTGASQVTDSNGRTTTYYPVVEQGVVDSPIVASESFDETTGITTQEILYPNGDTTLQTTPGKRFTNGPAGTYTGPEPIISDPDNPTPAIVYDTPDPHSEQTDGTTLVTHHDTGTTDVITPGKTPTTVNTETGNPIHLGTTDHPIQGPIVPSEPEHEDNSVGAKGLGQINAAVGGGAGATEDAYARITELQDQSKHVPSKAGLQTIKQTVHASRIAGVALGAANVAQAEDKPRQAVIEIGSLAAGEVGSVVGGSIGFAVGGPAGAYLGGAVGALIGSELGARAATHAYDHATR</sequence>
<dbReference type="RefSeq" id="WP_128890694.1">
    <property type="nucleotide sequence ID" value="NZ_CP035299.1"/>
</dbReference>
<reference evidence="2 3" key="1">
    <citation type="submission" date="2019-01" db="EMBL/GenBank/DDBJ databases">
        <authorList>
            <person name="Ruckert C."/>
            <person name="Busche T."/>
            <person name="Kalinowski J."/>
        </authorList>
    </citation>
    <scope>NUCLEOTIDE SEQUENCE [LARGE SCALE GENOMIC DNA]</scope>
    <source>
        <strain evidence="2 3">136/3</strain>
    </source>
</reference>
<dbReference type="OrthoDB" id="4412570at2"/>
<dbReference type="Proteomes" id="UP000288929">
    <property type="component" value="Chromosome"/>
</dbReference>
<name>A0A410WBR1_9CORY</name>
<organism evidence="2 3">
    <name type="scientific">Corynebacterium pelargi</name>
    <dbReference type="NCBI Taxonomy" id="1471400"/>
    <lineage>
        <taxon>Bacteria</taxon>
        <taxon>Bacillati</taxon>
        <taxon>Actinomycetota</taxon>
        <taxon>Actinomycetes</taxon>
        <taxon>Mycobacteriales</taxon>
        <taxon>Corynebacteriaceae</taxon>
        <taxon>Corynebacterium</taxon>
    </lineage>
</organism>
<accession>A0A410WBR1</accession>
<protein>
    <submittedName>
        <fullName evidence="2">Uncharacterized protein</fullName>
    </submittedName>
</protein>
<dbReference type="AlphaFoldDB" id="A0A410WBR1"/>
<evidence type="ECO:0000313" key="2">
    <source>
        <dbReference type="EMBL" id="QAU53408.1"/>
    </source>
</evidence>
<feature type="compositionally biased region" description="Polar residues" evidence="1">
    <location>
        <begin position="581"/>
        <end position="591"/>
    </location>
</feature>
<evidence type="ECO:0000256" key="1">
    <source>
        <dbReference type="SAM" id="MobiDB-lite"/>
    </source>
</evidence>
<feature type="region of interest" description="Disordered" evidence="1">
    <location>
        <begin position="54"/>
        <end position="229"/>
    </location>
</feature>
<gene>
    <name evidence="2" type="ORF">CPELA_10830</name>
</gene>
<feature type="compositionally biased region" description="Basic and acidic residues" evidence="1">
    <location>
        <begin position="166"/>
        <end position="178"/>
    </location>
</feature>